<comment type="caution">
    <text evidence="2">The sequence shown here is derived from an EMBL/GenBank/DDBJ whole genome shotgun (WGS) entry which is preliminary data.</text>
</comment>
<organism evidence="2 3">
    <name type="scientific">Oedothorax gibbosus</name>
    <dbReference type="NCBI Taxonomy" id="931172"/>
    <lineage>
        <taxon>Eukaryota</taxon>
        <taxon>Metazoa</taxon>
        <taxon>Ecdysozoa</taxon>
        <taxon>Arthropoda</taxon>
        <taxon>Chelicerata</taxon>
        <taxon>Arachnida</taxon>
        <taxon>Araneae</taxon>
        <taxon>Araneomorphae</taxon>
        <taxon>Entelegynae</taxon>
        <taxon>Araneoidea</taxon>
        <taxon>Linyphiidae</taxon>
        <taxon>Erigoninae</taxon>
        <taxon>Oedothorax</taxon>
    </lineage>
</organism>
<gene>
    <name evidence="2" type="ORF">JTE90_024309</name>
</gene>
<feature type="compositionally biased region" description="Basic residues" evidence="1">
    <location>
        <begin position="102"/>
        <end position="111"/>
    </location>
</feature>
<evidence type="ECO:0000313" key="3">
    <source>
        <dbReference type="Proteomes" id="UP000827092"/>
    </source>
</evidence>
<name>A0AAV6VXS4_9ARAC</name>
<sequence length="162" mass="18747">MVRIKLYFVVGDVLLTPLFEIESSLKQSGNPKDNMGLNLVDSSNRNQFTKKLSSMNETSNASDYLQYHQMMQRKYTEFFGFERVAKYLNENKNTKLVEKPPMNRKHLTRSCKQKDEPKEENPDPKSVISHPVLPPQHHFVAAIPRDDKILGLEMRVMTHTPG</sequence>
<dbReference type="AlphaFoldDB" id="A0AAV6VXS4"/>
<evidence type="ECO:0000256" key="1">
    <source>
        <dbReference type="SAM" id="MobiDB-lite"/>
    </source>
</evidence>
<proteinExistence type="predicted"/>
<accession>A0AAV6VXS4</accession>
<keyword evidence="3" id="KW-1185">Reference proteome</keyword>
<feature type="compositionally biased region" description="Basic and acidic residues" evidence="1">
    <location>
        <begin position="112"/>
        <end position="123"/>
    </location>
</feature>
<evidence type="ECO:0000313" key="2">
    <source>
        <dbReference type="EMBL" id="KAG8201439.1"/>
    </source>
</evidence>
<dbReference type="EMBL" id="JAFNEN010000005">
    <property type="protein sequence ID" value="KAG8201439.1"/>
    <property type="molecule type" value="Genomic_DNA"/>
</dbReference>
<reference evidence="2 3" key="1">
    <citation type="journal article" date="2022" name="Nat. Ecol. Evol.">
        <title>A masculinizing supergene underlies an exaggerated male reproductive morph in a spider.</title>
        <authorList>
            <person name="Hendrickx F."/>
            <person name="De Corte Z."/>
            <person name="Sonet G."/>
            <person name="Van Belleghem S.M."/>
            <person name="Kostlbacher S."/>
            <person name="Vangestel C."/>
        </authorList>
    </citation>
    <scope>NUCLEOTIDE SEQUENCE [LARGE SCALE GENOMIC DNA]</scope>
    <source>
        <strain evidence="2">W744_W776</strain>
    </source>
</reference>
<feature type="region of interest" description="Disordered" evidence="1">
    <location>
        <begin position="95"/>
        <end position="132"/>
    </location>
</feature>
<protein>
    <submittedName>
        <fullName evidence="2">Uncharacterized protein</fullName>
    </submittedName>
</protein>
<dbReference type="Proteomes" id="UP000827092">
    <property type="component" value="Unassembled WGS sequence"/>
</dbReference>